<dbReference type="AlphaFoldDB" id="A0A4Y2F1J5"/>
<sequence length="220" mass="25710">MKAVQKLLTDRDQLLRNYAQRADDETRIQINKINADIKRLFIDSKRSRWEQLCSKLDYKIRNSRLWKLAKALYRVQPKEDNSNSVTKSNGSPTIDDKEAAEELVKFYSKESRLTFNKEDRKVGKLTKNLVKTCRKVSISNHLFSDHITTSELIYVIQELIIKTLLDPTTFTDNFWKTLDHMVESAFCTFLICRGRRVLPEQWKTAVILPVRKPNKDASSV</sequence>
<comment type="caution">
    <text evidence="1">The sequence shown here is derived from an EMBL/GenBank/DDBJ whole genome shotgun (WGS) entry which is preliminary data.</text>
</comment>
<dbReference type="Proteomes" id="UP000499080">
    <property type="component" value="Unassembled WGS sequence"/>
</dbReference>
<protein>
    <submittedName>
        <fullName evidence="1">Uncharacterized protein</fullName>
    </submittedName>
</protein>
<organism evidence="1 2">
    <name type="scientific">Araneus ventricosus</name>
    <name type="common">Orbweaver spider</name>
    <name type="synonym">Epeira ventricosa</name>
    <dbReference type="NCBI Taxonomy" id="182803"/>
    <lineage>
        <taxon>Eukaryota</taxon>
        <taxon>Metazoa</taxon>
        <taxon>Ecdysozoa</taxon>
        <taxon>Arthropoda</taxon>
        <taxon>Chelicerata</taxon>
        <taxon>Arachnida</taxon>
        <taxon>Araneae</taxon>
        <taxon>Araneomorphae</taxon>
        <taxon>Entelegynae</taxon>
        <taxon>Araneoidea</taxon>
        <taxon>Araneidae</taxon>
        <taxon>Araneus</taxon>
    </lineage>
</organism>
<dbReference type="OrthoDB" id="6115992at2759"/>
<name>A0A4Y2F1J5_ARAVE</name>
<keyword evidence="2" id="KW-1185">Reference proteome</keyword>
<evidence type="ECO:0000313" key="1">
    <source>
        <dbReference type="EMBL" id="GBM34657.1"/>
    </source>
</evidence>
<evidence type="ECO:0000313" key="2">
    <source>
        <dbReference type="Proteomes" id="UP000499080"/>
    </source>
</evidence>
<accession>A0A4Y2F1J5</accession>
<gene>
    <name evidence="1" type="ORF">AVEN_122052_1</name>
</gene>
<dbReference type="EMBL" id="BGPR01000766">
    <property type="protein sequence ID" value="GBM34657.1"/>
    <property type="molecule type" value="Genomic_DNA"/>
</dbReference>
<proteinExistence type="predicted"/>
<reference evidence="1 2" key="1">
    <citation type="journal article" date="2019" name="Sci. Rep.">
        <title>Orb-weaving spider Araneus ventricosus genome elucidates the spidroin gene catalogue.</title>
        <authorList>
            <person name="Kono N."/>
            <person name="Nakamura H."/>
            <person name="Ohtoshi R."/>
            <person name="Moran D.A.P."/>
            <person name="Shinohara A."/>
            <person name="Yoshida Y."/>
            <person name="Fujiwara M."/>
            <person name="Mori M."/>
            <person name="Tomita M."/>
            <person name="Arakawa K."/>
        </authorList>
    </citation>
    <scope>NUCLEOTIDE SEQUENCE [LARGE SCALE GENOMIC DNA]</scope>
</reference>